<dbReference type="SUPFAM" id="SSF52980">
    <property type="entry name" value="Restriction endonuclease-like"/>
    <property type="match status" value="1"/>
</dbReference>
<evidence type="ECO:0000313" key="3">
    <source>
        <dbReference type="Proteomes" id="UP001239626"/>
    </source>
</evidence>
<gene>
    <name evidence="2" type="ORF">J2X26_004330</name>
</gene>
<organism evidence="2 3">
    <name type="scientific">Cellulomonas humilata</name>
    <dbReference type="NCBI Taxonomy" id="144055"/>
    <lineage>
        <taxon>Bacteria</taxon>
        <taxon>Bacillati</taxon>
        <taxon>Actinomycetota</taxon>
        <taxon>Actinomycetes</taxon>
        <taxon>Micrococcales</taxon>
        <taxon>Cellulomonadaceae</taxon>
        <taxon>Cellulomonas</taxon>
    </lineage>
</organism>
<sequence>MRELLLTWYGITDLRASLGFDAGEGPIVGALKSHLYTGVVVLGYVKRADGTSDPTAERDTFALELQAARDSIEAGDRGAASRFVTQFANSQAAHMHFETWLRARVDGLSPGTEVTLTGHVLNGLNDTEGIYAGAVQALDAVAQHPEPTQVSLYLSPGTPAMAFTWAFAALAHPGVRKRLIASSDPTRPPELVRLPAEWMERFGRPARPNSENGAGFDAVFHLFGEQRMPALLGVRQFEAAHHIFVSSEQFPATVMRQFTGGAATSDVHIDPYDPADVRDRILAHAADLGPGKHLGFNLTGGTKLMYAGALAAARALGATPFYFDSRNRRVVFLDGFDSQPIKPIDSVQTFFDLNGDGLSISRKGGPPNPSSDRAALTEALWKQRSALATMGFYKRISAYNDDSRPFKDASGGFTFELKDDRTATVSGNGLDLAIPNWPRFAAYLSGGWFEEYVYAQLKPYADNRAVQDLRINLELAIASPAGNYAHRGAFNELDVVFTDGYSLYIVECKAGMVNQEQVMKLQNLVRYYGGVDGRGIVAAHVPPSAIQVRRKIEDAHIVLCSGSTLVDQLKEFVDGIAARTAVGE</sequence>
<name>A0ABU0EL21_9CELL</name>
<evidence type="ECO:0000259" key="1">
    <source>
        <dbReference type="Pfam" id="PF09002"/>
    </source>
</evidence>
<reference evidence="2 3" key="1">
    <citation type="submission" date="2023-07" db="EMBL/GenBank/DDBJ databases">
        <title>Sorghum-associated microbial communities from plants grown in Nebraska, USA.</title>
        <authorList>
            <person name="Schachtman D."/>
        </authorList>
    </citation>
    <scope>NUCLEOTIDE SEQUENCE [LARGE SCALE GENOMIC DNA]</scope>
    <source>
        <strain evidence="2 3">BE332</strain>
    </source>
</reference>
<dbReference type="EMBL" id="JAUSVB010000008">
    <property type="protein sequence ID" value="MDQ0375987.1"/>
    <property type="molecule type" value="Genomic_DNA"/>
</dbReference>
<dbReference type="InterPro" id="IPR015093">
    <property type="entry name" value="Card1_endonucl_dom"/>
</dbReference>
<dbReference type="Proteomes" id="UP001239626">
    <property type="component" value="Unassembled WGS sequence"/>
</dbReference>
<proteinExistence type="predicted"/>
<accession>A0ABU0EL21</accession>
<protein>
    <recommendedName>
        <fullName evidence="1">Card1 endonuclease domain-containing protein</fullName>
    </recommendedName>
</protein>
<dbReference type="RefSeq" id="WP_307494774.1">
    <property type="nucleotide sequence ID" value="NZ_JAUSVB010000008.1"/>
</dbReference>
<dbReference type="Pfam" id="PF09002">
    <property type="entry name" value="Card1_endonuc"/>
    <property type="match status" value="1"/>
</dbReference>
<keyword evidence="3" id="KW-1185">Reference proteome</keyword>
<dbReference type="Gene3D" id="3.40.50.10770">
    <property type="entry name" value="Hypothetical protein VC1899 like domain (Restriction endonuclease-like)"/>
    <property type="match status" value="1"/>
</dbReference>
<feature type="domain" description="Card1 endonuclease" evidence="1">
    <location>
        <begin position="443"/>
        <end position="559"/>
    </location>
</feature>
<dbReference type="InterPro" id="IPR011335">
    <property type="entry name" value="Restrct_endonuc-II-like"/>
</dbReference>
<evidence type="ECO:0000313" key="2">
    <source>
        <dbReference type="EMBL" id="MDQ0375987.1"/>
    </source>
</evidence>
<dbReference type="InterPro" id="IPR011856">
    <property type="entry name" value="tRNA_endonuc-like_dom_sf"/>
</dbReference>
<dbReference type="Gene3D" id="3.40.1350.10">
    <property type="match status" value="1"/>
</dbReference>
<comment type="caution">
    <text evidence="2">The sequence shown here is derived from an EMBL/GenBank/DDBJ whole genome shotgun (WGS) entry which is preliminary data.</text>
</comment>